<name>A0A9P8U0Z4_9HYPO</name>
<protein>
    <submittedName>
        <fullName evidence="2">Uncharacterized protein</fullName>
    </submittedName>
</protein>
<feature type="compositionally biased region" description="Basic and acidic residues" evidence="1">
    <location>
        <begin position="1"/>
        <end position="10"/>
    </location>
</feature>
<feature type="region of interest" description="Disordered" evidence="1">
    <location>
        <begin position="109"/>
        <end position="152"/>
    </location>
</feature>
<feature type="compositionally biased region" description="Basic residues" evidence="1">
    <location>
        <begin position="11"/>
        <end position="28"/>
    </location>
</feature>
<feature type="compositionally biased region" description="Basic residues" evidence="1">
    <location>
        <begin position="140"/>
        <end position="151"/>
    </location>
</feature>
<feature type="region of interest" description="Disordered" evidence="1">
    <location>
        <begin position="1"/>
        <end position="45"/>
    </location>
</feature>
<dbReference type="EMBL" id="JAIWOZ010000001">
    <property type="protein sequence ID" value="KAH6611109.1"/>
    <property type="molecule type" value="Genomic_DNA"/>
</dbReference>
<gene>
    <name evidence="2" type="ORF">Trco_001129</name>
</gene>
<comment type="caution">
    <text evidence="2">The sequence shown here is derived from an EMBL/GenBank/DDBJ whole genome shotgun (WGS) entry which is preliminary data.</text>
</comment>
<accession>A0A9P8U0Z4</accession>
<sequence length="523" mass="59240">MPPQKPERAPKAKRRNNRASHKSNKNGRRPGSPGPFTSDAGADLRKVRRRSEILLNYARFYDGQEVELPEDEDFAGFSALPRKGNYLRIRQLREQVNSEDKVAMPESFAAPAPWVPDPYDDSIADLPDRSEEEGAEGERRARKRTCRRPRRSPKERDYYSKFFPLSRGFVLPEDESEEEELPEHIIRKTPPTFMGIPREVRMKIYHFLLTVKKPIAVHGGWRQVYRNNDLNLPTSILRVCQVVYREACAVLYGANTFLYRLRDPTYNVRSIANLATDDMSAGDWLSDGESESGSEYEEEESLVCPKETSININKYAPLFRKISVEAEHNRYSRDTQESMAAAISVFARQGEGTPGEGSCNIHTLTIRVTPLREAVVGGPDGEERFTFVDFFLKGAPVICAIKAVDCQVLHVDILTRYMSRPSSNTPLTLSGNGACRLTVNRRHERLHNMALQEGARRDPVGGKDEAMQRRRADMAKKSAVVIDELAAHIKAQCSQRVQGTTMDLAVDLPHEFAWDEIGDEDML</sequence>
<evidence type="ECO:0000256" key="1">
    <source>
        <dbReference type="SAM" id="MobiDB-lite"/>
    </source>
</evidence>
<reference evidence="2" key="1">
    <citation type="submission" date="2021-08" db="EMBL/GenBank/DDBJ databases">
        <title>Chromosome-Level Trichoderma cornu-damae using Hi-C Data.</title>
        <authorList>
            <person name="Kim C.S."/>
        </authorList>
    </citation>
    <scope>NUCLEOTIDE SEQUENCE</scope>
    <source>
        <strain evidence="2">KA19-0412C</strain>
    </source>
</reference>
<evidence type="ECO:0000313" key="3">
    <source>
        <dbReference type="Proteomes" id="UP000827724"/>
    </source>
</evidence>
<dbReference type="Proteomes" id="UP000827724">
    <property type="component" value="Unassembled WGS sequence"/>
</dbReference>
<proteinExistence type="predicted"/>
<dbReference type="AlphaFoldDB" id="A0A9P8U0Z4"/>
<keyword evidence="3" id="KW-1185">Reference proteome</keyword>
<evidence type="ECO:0000313" key="2">
    <source>
        <dbReference type="EMBL" id="KAH6611109.1"/>
    </source>
</evidence>
<dbReference type="OrthoDB" id="5413827at2759"/>
<organism evidence="2 3">
    <name type="scientific">Trichoderma cornu-damae</name>
    <dbReference type="NCBI Taxonomy" id="654480"/>
    <lineage>
        <taxon>Eukaryota</taxon>
        <taxon>Fungi</taxon>
        <taxon>Dikarya</taxon>
        <taxon>Ascomycota</taxon>
        <taxon>Pezizomycotina</taxon>
        <taxon>Sordariomycetes</taxon>
        <taxon>Hypocreomycetidae</taxon>
        <taxon>Hypocreales</taxon>
        <taxon>Hypocreaceae</taxon>
        <taxon>Trichoderma</taxon>
    </lineage>
</organism>